<accession>A0ABT9A677</accession>
<evidence type="ECO:0000313" key="2">
    <source>
        <dbReference type="EMBL" id="MDO7844745.1"/>
    </source>
</evidence>
<dbReference type="Proteomes" id="UP001167796">
    <property type="component" value="Unassembled WGS sequence"/>
</dbReference>
<protein>
    <recommendedName>
        <fullName evidence="4">DUF3592 domain-containing protein</fullName>
    </recommendedName>
</protein>
<keyword evidence="1" id="KW-0812">Transmembrane</keyword>
<evidence type="ECO:0000256" key="1">
    <source>
        <dbReference type="SAM" id="Phobius"/>
    </source>
</evidence>
<comment type="caution">
    <text evidence="2">The sequence shown here is derived from an EMBL/GenBank/DDBJ whole genome shotgun (WGS) entry which is preliminary data.</text>
</comment>
<sequence length="185" mass="20093">MPDPTLPVWVAWPCGAAFVLGIYGLGRAIGWATRLFDPSANAFAFPAAEDTFCFTLTAAGTYELACTRPGKWGQYFTLPDVEIRVRLLPDGPVQRLRPSFWNWAKRTNMGGDTTQRIADFVAEVPGEYELINPYTAQFHLGDKLRIMPSTAGKTLPLILLFLVSGLATIGGFVVGLIAGIGGLTR</sequence>
<keyword evidence="1" id="KW-0472">Membrane</keyword>
<dbReference type="RefSeq" id="WP_305009403.1">
    <property type="nucleotide sequence ID" value="NZ_JAUQSX010000001.1"/>
</dbReference>
<proteinExistence type="predicted"/>
<feature type="transmembrane region" description="Helical" evidence="1">
    <location>
        <begin position="6"/>
        <end position="26"/>
    </location>
</feature>
<gene>
    <name evidence="2" type="ORF">Q5H92_00130</name>
</gene>
<evidence type="ECO:0008006" key="4">
    <source>
        <dbReference type="Google" id="ProtNLM"/>
    </source>
</evidence>
<reference evidence="2" key="1">
    <citation type="submission" date="2023-07" db="EMBL/GenBank/DDBJ databases">
        <authorList>
            <person name="Kim M.K."/>
        </authorList>
    </citation>
    <scope>NUCLEOTIDE SEQUENCE</scope>
    <source>
        <strain evidence="2">M29</strain>
    </source>
</reference>
<name>A0ABT9A677_9BACT</name>
<keyword evidence="3" id="KW-1185">Reference proteome</keyword>
<organism evidence="2 3">
    <name type="scientific">Hymenobacter mellowenesis</name>
    <dbReference type="NCBI Taxonomy" id="3063995"/>
    <lineage>
        <taxon>Bacteria</taxon>
        <taxon>Pseudomonadati</taxon>
        <taxon>Bacteroidota</taxon>
        <taxon>Cytophagia</taxon>
        <taxon>Cytophagales</taxon>
        <taxon>Hymenobacteraceae</taxon>
        <taxon>Hymenobacter</taxon>
    </lineage>
</organism>
<dbReference type="EMBL" id="JAUQSX010000001">
    <property type="protein sequence ID" value="MDO7844745.1"/>
    <property type="molecule type" value="Genomic_DNA"/>
</dbReference>
<evidence type="ECO:0000313" key="3">
    <source>
        <dbReference type="Proteomes" id="UP001167796"/>
    </source>
</evidence>
<feature type="transmembrane region" description="Helical" evidence="1">
    <location>
        <begin position="155"/>
        <end position="180"/>
    </location>
</feature>
<keyword evidence="1" id="KW-1133">Transmembrane helix</keyword>